<feature type="compositionally biased region" description="Basic and acidic residues" evidence="1">
    <location>
        <begin position="19"/>
        <end position="31"/>
    </location>
</feature>
<feature type="region of interest" description="Disordered" evidence="1">
    <location>
        <begin position="1"/>
        <end position="59"/>
    </location>
</feature>
<sequence>MHVNDASSLAKKTMAKEMQQTEEKAKAADKAKWKKTAAPKRKHKTKKNQNATVVASPAAEEREERPFMVRVLTVGVASYLAHKVWTKRKMLTEGWHNEEQTETEQGMVTAFEYLSSMGLIFVMGIVVGVIFSKVAKWFKGTAPPAE</sequence>
<keyword evidence="2" id="KW-1133">Transmembrane helix</keyword>
<keyword evidence="4" id="KW-1185">Reference proteome</keyword>
<keyword evidence="2" id="KW-0812">Transmembrane</keyword>
<dbReference type="AlphaFoldDB" id="A0ABD3G7T7"/>
<evidence type="ECO:0000256" key="2">
    <source>
        <dbReference type="SAM" id="Phobius"/>
    </source>
</evidence>
<keyword evidence="2" id="KW-0472">Membrane</keyword>
<proteinExistence type="predicted"/>
<gene>
    <name evidence="3" type="ORF">V7S43_000025</name>
</gene>
<evidence type="ECO:0000313" key="4">
    <source>
        <dbReference type="Proteomes" id="UP001632037"/>
    </source>
</evidence>
<evidence type="ECO:0000256" key="1">
    <source>
        <dbReference type="SAM" id="MobiDB-lite"/>
    </source>
</evidence>
<dbReference type="Proteomes" id="UP001632037">
    <property type="component" value="Unassembled WGS sequence"/>
</dbReference>
<organism evidence="3 4">
    <name type="scientific">Phytophthora oleae</name>
    <dbReference type="NCBI Taxonomy" id="2107226"/>
    <lineage>
        <taxon>Eukaryota</taxon>
        <taxon>Sar</taxon>
        <taxon>Stramenopiles</taxon>
        <taxon>Oomycota</taxon>
        <taxon>Peronosporomycetes</taxon>
        <taxon>Peronosporales</taxon>
        <taxon>Peronosporaceae</taxon>
        <taxon>Phytophthora</taxon>
    </lineage>
</organism>
<accession>A0ABD3G7T7</accession>
<protein>
    <recommendedName>
        <fullName evidence="5">DUF4235 domain-containing protein</fullName>
    </recommendedName>
</protein>
<feature type="transmembrane region" description="Helical" evidence="2">
    <location>
        <begin position="113"/>
        <end position="131"/>
    </location>
</feature>
<comment type="caution">
    <text evidence="3">The sequence shown here is derived from an EMBL/GenBank/DDBJ whole genome shotgun (WGS) entry which is preliminary data.</text>
</comment>
<evidence type="ECO:0000313" key="3">
    <source>
        <dbReference type="EMBL" id="KAL3674075.1"/>
    </source>
</evidence>
<name>A0ABD3G7T7_9STRA</name>
<feature type="compositionally biased region" description="Basic residues" evidence="1">
    <location>
        <begin position="32"/>
        <end position="47"/>
    </location>
</feature>
<reference evidence="3 4" key="1">
    <citation type="submission" date="2024-09" db="EMBL/GenBank/DDBJ databases">
        <title>Genome sequencing and assembly of Phytophthora oleae, isolate VK10A, causative agent of rot of olive drupes.</title>
        <authorList>
            <person name="Conti Taguali S."/>
            <person name="Riolo M."/>
            <person name="La Spada F."/>
            <person name="Cacciola S.O."/>
            <person name="Dionisio G."/>
        </authorList>
    </citation>
    <scope>NUCLEOTIDE SEQUENCE [LARGE SCALE GENOMIC DNA]</scope>
    <source>
        <strain evidence="3 4">VK10A</strain>
    </source>
</reference>
<evidence type="ECO:0008006" key="5">
    <source>
        <dbReference type="Google" id="ProtNLM"/>
    </source>
</evidence>
<dbReference type="EMBL" id="JBIMZQ010000001">
    <property type="protein sequence ID" value="KAL3674075.1"/>
    <property type="molecule type" value="Genomic_DNA"/>
</dbReference>